<organism evidence="1 2">
    <name type="scientific">Oryza meyeriana var. granulata</name>
    <dbReference type="NCBI Taxonomy" id="110450"/>
    <lineage>
        <taxon>Eukaryota</taxon>
        <taxon>Viridiplantae</taxon>
        <taxon>Streptophyta</taxon>
        <taxon>Embryophyta</taxon>
        <taxon>Tracheophyta</taxon>
        <taxon>Spermatophyta</taxon>
        <taxon>Magnoliopsida</taxon>
        <taxon>Liliopsida</taxon>
        <taxon>Poales</taxon>
        <taxon>Poaceae</taxon>
        <taxon>BOP clade</taxon>
        <taxon>Oryzoideae</taxon>
        <taxon>Oryzeae</taxon>
        <taxon>Oryzinae</taxon>
        <taxon>Oryza</taxon>
        <taxon>Oryza meyeriana</taxon>
    </lineage>
</organism>
<evidence type="ECO:0000313" key="1">
    <source>
        <dbReference type="EMBL" id="KAF0910162.1"/>
    </source>
</evidence>
<proteinExistence type="predicted"/>
<evidence type="ECO:0000313" key="2">
    <source>
        <dbReference type="Proteomes" id="UP000479710"/>
    </source>
</evidence>
<dbReference type="EMBL" id="SPHZ02000006">
    <property type="protein sequence ID" value="KAF0910162.1"/>
    <property type="molecule type" value="Genomic_DNA"/>
</dbReference>
<protein>
    <submittedName>
        <fullName evidence="1">Uncharacterized protein</fullName>
    </submittedName>
</protein>
<comment type="caution">
    <text evidence="1">The sequence shown here is derived from an EMBL/GenBank/DDBJ whole genome shotgun (WGS) entry which is preliminary data.</text>
</comment>
<keyword evidence="2" id="KW-1185">Reference proteome</keyword>
<dbReference type="Proteomes" id="UP000479710">
    <property type="component" value="Unassembled WGS sequence"/>
</dbReference>
<dbReference type="AlphaFoldDB" id="A0A6G1DD25"/>
<name>A0A6G1DD25_9ORYZ</name>
<sequence>MDGTLAHNWCDTVPKHMWHAELVGDGTNDWAPQAGHRAVVLESQYTIGFALHGEHLEGVRGRVWLDAMNGVQVVSGWDELIQARHGWVEAHRGVVHGDLLQDASAHEDQTVAARELRTPLLRFVV</sequence>
<reference evidence="1 2" key="1">
    <citation type="submission" date="2019-11" db="EMBL/GenBank/DDBJ databases">
        <title>Whole genome sequence of Oryza granulata.</title>
        <authorList>
            <person name="Li W."/>
        </authorList>
    </citation>
    <scope>NUCLEOTIDE SEQUENCE [LARGE SCALE GENOMIC DNA]</scope>
    <source>
        <strain evidence="2">cv. Menghai</strain>
        <tissue evidence="1">Leaf</tissue>
    </source>
</reference>
<gene>
    <name evidence="1" type="ORF">E2562_001376</name>
</gene>
<accession>A0A6G1DD25</accession>